<reference evidence="3 4" key="1">
    <citation type="submission" date="2016-11" db="EMBL/GenBank/DDBJ databases">
        <authorList>
            <person name="Jaros S."/>
            <person name="Januszkiewicz K."/>
            <person name="Wedrychowicz H."/>
        </authorList>
    </citation>
    <scope>NUCLEOTIDE SEQUENCE [LARGE SCALE GENOMIC DNA]</scope>
    <source>
        <strain evidence="3 4">CGMCC 1.6102</strain>
    </source>
</reference>
<keyword evidence="2" id="KW-1133">Transmembrane helix</keyword>
<feature type="transmembrane region" description="Helical" evidence="2">
    <location>
        <begin position="61"/>
        <end position="85"/>
    </location>
</feature>
<keyword evidence="1" id="KW-0175">Coiled coil</keyword>
<feature type="coiled-coil region" evidence="1">
    <location>
        <begin position="120"/>
        <end position="200"/>
    </location>
</feature>
<feature type="transmembrane region" description="Helical" evidence="2">
    <location>
        <begin position="20"/>
        <end position="40"/>
    </location>
</feature>
<keyword evidence="4" id="KW-1185">Reference proteome</keyword>
<evidence type="ECO:0000256" key="2">
    <source>
        <dbReference type="SAM" id="Phobius"/>
    </source>
</evidence>
<name>A0A1M7N1T8_9BACT</name>
<dbReference type="STRING" id="388280.SAMN04488057_1057"/>
<evidence type="ECO:0000256" key="1">
    <source>
        <dbReference type="SAM" id="Coils"/>
    </source>
</evidence>
<gene>
    <name evidence="3" type="ORF">SAMN04488057_1057</name>
</gene>
<evidence type="ECO:0000313" key="4">
    <source>
        <dbReference type="Proteomes" id="UP000184513"/>
    </source>
</evidence>
<proteinExistence type="predicted"/>
<organism evidence="3 4">
    <name type="scientific">Cyclobacterium lianum</name>
    <dbReference type="NCBI Taxonomy" id="388280"/>
    <lineage>
        <taxon>Bacteria</taxon>
        <taxon>Pseudomonadati</taxon>
        <taxon>Bacteroidota</taxon>
        <taxon>Cytophagia</taxon>
        <taxon>Cytophagales</taxon>
        <taxon>Cyclobacteriaceae</taxon>
        <taxon>Cyclobacterium</taxon>
    </lineage>
</organism>
<dbReference type="EMBL" id="FRCY01000005">
    <property type="protein sequence ID" value="SHM97472.1"/>
    <property type="molecule type" value="Genomic_DNA"/>
</dbReference>
<protein>
    <submittedName>
        <fullName evidence="3">Uncharacterized protein</fullName>
    </submittedName>
</protein>
<dbReference type="AlphaFoldDB" id="A0A1M7N1T8"/>
<dbReference type="Proteomes" id="UP000184513">
    <property type="component" value="Unassembled WGS sequence"/>
</dbReference>
<keyword evidence="2" id="KW-0812">Transmembrane</keyword>
<accession>A0A1M7N1T8</accession>
<sequence length="330" mass="39319">MISWNGAKNAVRQRLNDNVILTFIISLIILNWKPLYYLFFFDGDQAKKIKYIESELSNDTICNFLIAIGITFFYGLVYPFILILFNGIKNKYLIKEEENRKDLLDIIEESNKSEFKAELAKTGTKTIDQLENKIEEKEKRIKELEEKIVGLNLDSQINSKEYEKTISELKSSNSIYTKKINDLERENNTLKQNKLKVESYVNSYYGILQKIYNLISFDYQGNISFIYNHYFNSILNNEFNKEYYNRILESEEFEIIFKDYAEQNTDSIHKFNFEGIVPTYRQKLENELKINNENFESSNFSKILFLFRLKWLKENFETIERELAELNKPV</sequence>
<evidence type="ECO:0000313" key="3">
    <source>
        <dbReference type="EMBL" id="SHM97472.1"/>
    </source>
</evidence>
<keyword evidence="2" id="KW-0472">Membrane</keyword>